<dbReference type="AlphaFoldDB" id="A0A1N7SP55"/>
<proteinExistence type="predicted"/>
<dbReference type="EMBL" id="CYGX02000110">
    <property type="protein sequence ID" value="SIT48722.1"/>
    <property type="molecule type" value="Genomic_DNA"/>
</dbReference>
<dbReference type="STRING" id="1247936.BN2475_1100004"/>
<evidence type="ECO:0000313" key="1">
    <source>
        <dbReference type="EMBL" id="SIT48722.1"/>
    </source>
</evidence>
<reference evidence="1 2" key="1">
    <citation type="submission" date="2016-12" db="EMBL/GenBank/DDBJ databases">
        <authorList>
            <person name="Song W.-J."/>
            <person name="Kurnit D.M."/>
        </authorList>
    </citation>
    <scope>NUCLEOTIDE SEQUENCE [LARGE SCALE GENOMIC DNA]</scope>
    <source>
        <strain evidence="1 2">STM7296</strain>
    </source>
</reference>
<organism evidence="1 2">
    <name type="scientific">Paraburkholderia ribeironis</name>
    <dbReference type="NCBI Taxonomy" id="1247936"/>
    <lineage>
        <taxon>Bacteria</taxon>
        <taxon>Pseudomonadati</taxon>
        <taxon>Pseudomonadota</taxon>
        <taxon>Betaproteobacteria</taxon>
        <taxon>Burkholderiales</taxon>
        <taxon>Burkholderiaceae</taxon>
        <taxon>Paraburkholderia</taxon>
    </lineage>
</organism>
<name>A0A1N7SP55_9BURK</name>
<gene>
    <name evidence="1" type="ORF">BN2475_1100004</name>
</gene>
<evidence type="ECO:0000313" key="2">
    <source>
        <dbReference type="Proteomes" id="UP000187012"/>
    </source>
</evidence>
<protein>
    <submittedName>
        <fullName evidence="1">Uncharacterized protein</fullName>
    </submittedName>
</protein>
<accession>A0A1N7SP55</accession>
<dbReference type="Proteomes" id="UP000187012">
    <property type="component" value="Unassembled WGS sequence"/>
</dbReference>
<keyword evidence="2" id="KW-1185">Reference proteome</keyword>
<sequence>MAKDGDYRGVARTCADLIVFDLDIDTAQALLQPHGDEPLDLAQNPEVADIVAHIDGELHCAEVNLHFEPLLPGGNVLAGARHCSSGRQDPG</sequence>